<keyword evidence="1" id="KW-0732">Signal</keyword>
<proteinExistence type="predicted"/>
<organism evidence="2 3">
    <name type="scientific">Pseudomonas mandelii JR-1</name>
    <dbReference type="NCBI Taxonomy" id="1147786"/>
    <lineage>
        <taxon>Bacteria</taxon>
        <taxon>Pseudomonadati</taxon>
        <taxon>Pseudomonadota</taxon>
        <taxon>Gammaproteobacteria</taxon>
        <taxon>Pseudomonadales</taxon>
        <taxon>Pseudomonadaceae</taxon>
        <taxon>Pseudomonas</taxon>
    </lineage>
</organism>
<dbReference type="Proteomes" id="UP000026913">
    <property type="component" value="Chromosome"/>
</dbReference>
<gene>
    <name evidence="2" type="ORF">OU5_0093</name>
</gene>
<evidence type="ECO:0008006" key="4">
    <source>
        <dbReference type="Google" id="ProtNLM"/>
    </source>
</evidence>
<protein>
    <recommendedName>
        <fullName evidence="4">DUF2790 domain-containing protein</fullName>
    </recommendedName>
</protein>
<dbReference type="Pfam" id="PF10976">
    <property type="entry name" value="DUF2790"/>
    <property type="match status" value="1"/>
</dbReference>
<dbReference type="InterPro" id="IPR021245">
    <property type="entry name" value="DUF2790"/>
</dbReference>
<evidence type="ECO:0000256" key="1">
    <source>
        <dbReference type="SAM" id="SignalP"/>
    </source>
</evidence>
<feature type="chain" id="PRO_5001530404" description="DUF2790 domain-containing protein" evidence="1">
    <location>
        <begin position="20"/>
        <end position="85"/>
    </location>
</feature>
<dbReference type="Gene3D" id="2.30.140.50">
    <property type="entry name" value="Protein of unknown function DUF2790"/>
    <property type="match status" value="1"/>
</dbReference>
<dbReference type="RefSeq" id="WP_010460897.1">
    <property type="nucleotide sequence ID" value="NZ_CP005960.1"/>
</dbReference>
<evidence type="ECO:0000313" key="3">
    <source>
        <dbReference type="Proteomes" id="UP000026913"/>
    </source>
</evidence>
<sequence>MKRILSALFLISLSGFAAAAAVDNSSTPKVEDYKYSTPLHIAKVLNMTRDDGCGPLPREMTYIDTAGTTHVLRYQAFGDNCLGQN</sequence>
<dbReference type="AlphaFoldDB" id="A0A024E307"/>
<name>A0A024E307_9PSED</name>
<dbReference type="KEGG" id="pman:OU5_0093"/>
<reference evidence="2 3" key="1">
    <citation type="journal article" date="2012" name="J. Bacteriol.">
        <title>Genome sequence of cold-adapted Pseudomonas mandelii strain JR-1.</title>
        <authorList>
            <person name="Jang S.H."/>
            <person name="Kim J."/>
            <person name="Kim J."/>
            <person name="Hong S."/>
            <person name="Lee C."/>
        </authorList>
    </citation>
    <scope>NUCLEOTIDE SEQUENCE [LARGE SCALE GENOMIC DNA]</scope>
    <source>
        <strain evidence="2 3">JR-1</strain>
    </source>
</reference>
<evidence type="ECO:0000313" key="2">
    <source>
        <dbReference type="EMBL" id="AHZ67172.1"/>
    </source>
</evidence>
<accession>A0A024E307</accession>
<feature type="signal peptide" evidence="1">
    <location>
        <begin position="1"/>
        <end position="19"/>
    </location>
</feature>
<dbReference type="OrthoDB" id="7029741at2"/>
<dbReference type="HOGENOM" id="CLU_163360_2_1_6"/>
<dbReference type="EMBL" id="CP005960">
    <property type="protein sequence ID" value="AHZ67172.1"/>
    <property type="molecule type" value="Genomic_DNA"/>
</dbReference>